<accession>A0A0H2R818</accession>
<name>A0A0H2R818_9AGAM</name>
<evidence type="ECO:0000256" key="1">
    <source>
        <dbReference type="SAM" id="MobiDB-lite"/>
    </source>
</evidence>
<dbReference type="EMBL" id="KQ086112">
    <property type="protein sequence ID" value="KLO07955.1"/>
    <property type="molecule type" value="Genomic_DNA"/>
</dbReference>
<dbReference type="STRING" id="27342.A0A0H2R818"/>
<dbReference type="SUPFAM" id="SSF49764">
    <property type="entry name" value="HSP20-like chaperones"/>
    <property type="match status" value="1"/>
</dbReference>
<evidence type="ECO:0008006" key="4">
    <source>
        <dbReference type="Google" id="ProtNLM"/>
    </source>
</evidence>
<gene>
    <name evidence="2" type="ORF">SCHPADRAFT_835918</name>
</gene>
<evidence type="ECO:0000313" key="3">
    <source>
        <dbReference type="Proteomes" id="UP000053477"/>
    </source>
</evidence>
<dbReference type="InParanoid" id="A0A0H2R818"/>
<keyword evidence="3" id="KW-1185">Reference proteome</keyword>
<dbReference type="InterPro" id="IPR008978">
    <property type="entry name" value="HSP20-like_chaperone"/>
</dbReference>
<reference evidence="2 3" key="1">
    <citation type="submission" date="2015-04" db="EMBL/GenBank/DDBJ databases">
        <title>Complete genome sequence of Schizopora paradoxa KUC8140, a cosmopolitan wood degrader in East Asia.</title>
        <authorList>
            <consortium name="DOE Joint Genome Institute"/>
            <person name="Min B."/>
            <person name="Park H."/>
            <person name="Jang Y."/>
            <person name="Kim J.-J."/>
            <person name="Kim K.H."/>
            <person name="Pangilinan J."/>
            <person name="Lipzen A."/>
            <person name="Riley R."/>
            <person name="Grigoriev I.V."/>
            <person name="Spatafora J.W."/>
            <person name="Choi I.-G."/>
        </authorList>
    </citation>
    <scope>NUCLEOTIDE SEQUENCE [LARGE SCALE GENOMIC DNA]</scope>
    <source>
        <strain evidence="2 3">KUC8140</strain>
    </source>
</reference>
<dbReference type="CDD" id="cd06464">
    <property type="entry name" value="ACD_sHsps-like"/>
    <property type="match status" value="1"/>
</dbReference>
<dbReference type="OrthoDB" id="3253535at2759"/>
<proteinExistence type="predicted"/>
<sequence>MQYPTPSTPQITSLASPELALDGDLTSAQAAAVTTATVLELGRRSPPPNWKDRPTLKVSRSSQTEHTLTVRLPGFAPEMVTVSARRENRLAVVADMWHSEDNCHLEWVVAFPPGDVDLGSTRAQFSTDGMLTLHVPRIPADVFITRSRAAIV</sequence>
<dbReference type="AlphaFoldDB" id="A0A0H2R818"/>
<dbReference type="Gene3D" id="2.60.40.790">
    <property type="match status" value="1"/>
</dbReference>
<dbReference type="Proteomes" id="UP000053477">
    <property type="component" value="Unassembled WGS sequence"/>
</dbReference>
<feature type="region of interest" description="Disordered" evidence="1">
    <location>
        <begin position="42"/>
        <end position="64"/>
    </location>
</feature>
<protein>
    <recommendedName>
        <fullName evidence="4">SHSP domain-containing protein</fullName>
    </recommendedName>
</protein>
<organism evidence="2 3">
    <name type="scientific">Schizopora paradoxa</name>
    <dbReference type="NCBI Taxonomy" id="27342"/>
    <lineage>
        <taxon>Eukaryota</taxon>
        <taxon>Fungi</taxon>
        <taxon>Dikarya</taxon>
        <taxon>Basidiomycota</taxon>
        <taxon>Agaricomycotina</taxon>
        <taxon>Agaricomycetes</taxon>
        <taxon>Hymenochaetales</taxon>
        <taxon>Schizoporaceae</taxon>
        <taxon>Schizopora</taxon>
    </lineage>
</organism>
<evidence type="ECO:0000313" key="2">
    <source>
        <dbReference type="EMBL" id="KLO07955.1"/>
    </source>
</evidence>